<keyword evidence="2" id="KW-1185">Reference proteome</keyword>
<gene>
    <name evidence="1" type="ORF">CBW65_08895</name>
</gene>
<proteinExistence type="predicted"/>
<accession>A0A1Y0IP75</accession>
<protein>
    <submittedName>
        <fullName evidence="1">Uncharacterized protein</fullName>
    </submittedName>
</protein>
<sequence length="62" mass="6738">MNKSLLLFLAIGLSIVLSLPDATKKNVAHDIGTEPDTAPKYLAHDIGPEPDTAPIFYKFKIS</sequence>
<organism evidence="1 2">
    <name type="scientific">Tumebacillus avium</name>
    <dbReference type="NCBI Taxonomy" id="1903704"/>
    <lineage>
        <taxon>Bacteria</taxon>
        <taxon>Bacillati</taxon>
        <taxon>Bacillota</taxon>
        <taxon>Bacilli</taxon>
        <taxon>Bacillales</taxon>
        <taxon>Alicyclobacillaceae</taxon>
        <taxon>Tumebacillus</taxon>
    </lineage>
</organism>
<dbReference type="AlphaFoldDB" id="A0A1Y0IP75"/>
<evidence type="ECO:0000313" key="2">
    <source>
        <dbReference type="Proteomes" id="UP000195437"/>
    </source>
</evidence>
<reference evidence="2" key="1">
    <citation type="submission" date="2017-05" db="EMBL/GenBank/DDBJ databases">
        <authorList>
            <person name="Sung H."/>
        </authorList>
    </citation>
    <scope>NUCLEOTIDE SEQUENCE [LARGE SCALE GENOMIC DNA]</scope>
    <source>
        <strain evidence="2">AR23208</strain>
    </source>
</reference>
<dbReference type="EMBL" id="CP021434">
    <property type="protein sequence ID" value="ARU61134.1"/>
    <property type="molecule type" value="Genomic_DNA"/>
</dbReference>
<dbReference type="RefSeq" id="WP_087456516.1">
    <property type="nucleotide sequence ID" value="NZ_CP021434.1"/>
</dbReference>
<name>A0A1Y0IP75_9BACL</name>
<dbReference type="Proteomes" id="UP000195437">
    <property type="component" value="Chromosome"/>
</dbReference>
<evidence type="ECO:0000313" key="1">
    <source>
        <dbReference type="EMBL" id="ARU61134.1"/>
    </source>
</evidence>
<dbReference type="KEGG" id="tum:CBW65_08895"/>